<gene>
    <name evidence="2" type="ORF">FK85_12230</name>
</gene>
<accession>A0A081ET75</accession>
<evidence type="ECO:0000256" key="1">
    <source>
        <dbReference type="SAM" id="MobiDB-lite"/>
    </source>
</evidence>
<proteinExistence type="predicted"/>
<sequence>MTSTVLDVTVLLLCVSASVVALGAADGDRGAVGPEASEVGDLIATETVTVTYASAEAPNGTRTVHATHAELLALVAAEDGGDRGENAPREAFESEALAAIDRRIGPRTRIDAEVELKGSDGPADKTEGASEAASIDAVTGSPRRAPNRSAAPIGPRRWRFGSDGFVRDPAGAIGRGVPWRLDRKEFGDRSSETKVSTAESESPKPITVGSDPPRGADVTATVITQPAPNDSKPVETVRIVIRRW</sequence>
<reference evidence="2 3" key="1">
    <citation type="journal article" date="2015" name="Genome Announc.">
        <title>Draft genome sequence of a Halorubrum H3 strain isolated from the burlinskoye salt lake (Altai Krai, Russia).</title>
        <authorList>
            <person name="Rozanov A.S."/>
            <person name="Bryanskaya A.V."/>
            <person name="Malup T.K."/>
            <person name="Kotenko A.V."/>
            <person name="Peltek S.E."/>
        </authorList>
    </citation>
    <scope>NUCLEOTIDE SEQUENCE [LARGE SCALE GENOMIC DNA]</scope>
    <source>
        <strain evidence="2 3">H3</strain>
    </source>
</reference>
<keyword evidence="3" id="KW-1185">Reference proteome</keyword>
<feature type="compositionally biased region" description="Basic and acidic residues" evidence="1">
    <location>
        <begin position="183"/>
        <end position="192"/>
    </location>
</feature>
<feature type="compositionally biased region" description="Basic and acidic residues" evidence="1">
    <location>
        <begin position="115"/>
        <end position="128"/>
    </location>
</feature>
<protein>
    <submittedName>
        <fullName evidence="2">Uncharacterized protein</fullName>
    </submittedName>
</protein>
<dbReference type="InterPro" id="IPR055708">
    <property type="entry name" value="DUF7284"/>
</dbReference>
<dbReference type="Proteomes" id="UP000053331">
    <property type="component" value="Unassembled WGS sequence"/>
</dbReference>
<dbReference type="AlphaFoldDB" id="A0A081ET75"/>
<dbReference type="Pfam" id="PF23955">
    <property type="entry name" value="DUF7284"/>
    <property type="match status" value="1"/>
</dbReference>
<organism evidence="2 3">
    <name type="scientific">Halorubrum saccharovorum</name>
    <dbReference type="NCBI Taxonomy" id="2248"/>
    <lineage>
        <taxon>Archaea</taxon>
        <taxon>Methanobacteriati</taxon>
        <taxon>Methanobacteriota</taxon>
        <taxon>Stenosarchaea group</taxon>
        <taxon>Halobacteria</taxon>
        <taxon>Halobacteriales</taxon>
        <taxon>Haloferacaceae</taxon>
        <taxon>Halorubrum</taxon>
    </lineage>
</organism>
<evidence type="ECO:0000313" key="2">
    <source>
        <dbReference type="EMBL" id="KDS90613.1"/>
    </source>
</evidence>
<comment type="caution">
    <text evidence="2">The sequence shown here is derived from an EMBL/GenBank/DDBJ whole genome shotgun (WGS) entry which is preliminary data.</text>
</comment>
<name>A0A081ET75_9EURY</name>
<dbReference type="EMBL" id="JNFH02000024">
    <property type="protein sequence ID" value="KDS90613.1"/>
    <property type="molecule type" value="Genomic_DNA"/>
</dbReference>
<dbReference type="OrthoDB" id="330250at2157"/>
<evidence type="ECO:0000313" key="3">
    <source>
        <dbReference type="Proteomes" id="UP000053331"/>
    </source>
</evidence>
<feature type="region of interest" description="Disordered" evidence="1">
    <location>
        <begin position="183"/>
        <end position="233"/>
    </location>
</feature>
<feature type="region of interest" description="Disordered" evidence="1">
    <location>
        <begin position="115"/>
        <end position="156"/>
    </location>
</feature>